<organism evidence="1 2">
    <name type="scientific">Aeromicrobium marinum DSM 15272</name>
    <dbReference type="NCBI Taxonomy" id="585531"/>
    <lineage>
        <taxon>Bacteria</taxon>
        <taxon>Bacillati</taxon>
        <taxon>Actinomycetota</taxon>
        <taxon>Actinomycetes</taxon>
        <taxon>Propionibacteriales</taxon>
        <taxon>Nocardioidaceae</taxon>
        <taxon>Aeromicrobium</taxon>
    </lineage>
</organism>
<reference evidence="1" key="1">
    <citation type="submission" date="2010-08" db="EMBL/GenBank/DDBJ databases">
        <authorList>
            <person name="Muzny D."/>
            <person name="Qin X."/>
            <person name="Buhay C."/>
            <person name="Dugan-Rocha S."/>
            <person name="Ding Y."/>
            <person name="Chen G."/>
            <person name="Hawes A."/>
            <person name="Holder M."/>
            <person name="Jhangiani S."/>
            <person name="Johnson A."/>
            <person name="Khan Z."/>
            <person name="Li Z."/>
            <person name="Liu W."/>
            <person name="Liu X."/>
            <person name="Perez L."/>
            <person name="Shen H."/>
            <person name="Wang Q."/>
            <person name="Watt J."/>
            <person name="Xi L."/>
            <person name="Xin Y."/>
            <person name="Zhou J."/>
            <person name="Deng J."/>
            <person name="Jiang H."/>
            <person name="Liu Y."/>
            <person name="Qu J."/>
            <person name="Song X.-Z."/>
            <person name="Zhang L."/>
            <person name="Villasana D."/>
            <person name="Johnson A."/>
            <person name="Liu J."/>
            <person name="Liyanage D."/>
            <person name="Lorensuhewa L."/>
            <person name="Robinson T."/>
            <person name="Song A."/>
            <person name="Song B.-B."/>
            <person name="Dinh H."/>
            <person name="Thornton R."/>
            <person name="Coyle M."/>
            <person name="Francisco L."/>
            <person name="Jackson L."/>
            <person name="Javaid M."/>
            <person name="Korchina V."/>
            <person name="Kovar C."/>
            <person name="Mata R."/>
            <person name="Mathew T."/>
            <person name="Ngo R."/>
            <person name="Nguyen L."/>
            <person name="Nguyen N."/>
            <person name="Okwuonu G."/>
            <person name="Ongeri F."/>
            <person name="Pham C."/>
            <person name="Simmons D."/>
            <person name="Wilczek-Boney K."/>
            <person name="Hale W."/>
            <person name="Jakkamsetti A."/>
            <person name="Pham P."/>
            <person name="Ruth R."/>
            <person name="San Lucas F."/>
            <person name="Warren J."/>
            <person name="Zhang J."/>
            <person name="Zhao Z."/>
            <person name="Zhou C."/>
            <person name="Zhu D."/>
            <person name="Lee S."/>
            <person name="Bess C."/>
            <person name="Blankenburg K."/>
            <person name="Forbes L."/>
            <person name="Fu Q."/>
            <person name="Gubbala S."/>
            <person name="Hirani K."/>
            <person name="Jayaseelan J.C."/>
            <person name="Lara F."/>
            <person name="Munidasa M."/>
            <person name="Palculict T."/>
            <person name="Patil S."/>
            <person name="Pu L.-L."/>
            <person name="Saada N."/>
            <person name="Tang L."/>
            <person name="Weissenberger G."/>
            <person name="Zhu Y."/>
            <person name="Hemphill L."/>
            <person name="Shang Y."/>
            <person name="Youmans B."/>
            <person name="Ayvaz T."/>
            <person name="Ross M."/>
            <person name="Santibanez J."/>
            <person name="Aqrawi P."/>
            <person name="Gross S."/>
            <person name="Joshi V."/>
            <person name="Fowler G."/>
            <person name="Nazareth L."/>
            <person name="Reid J."/>
            <person name="Worley K."/>
            <person name="Petrosino J."/>
            <person name="Highlander S."/>
            <person name="Gibbs R."/>
        </authorList>
    </citation>
    <scope>NUCLEOTIDE SEQUENCE [LARGE SCALE GENOMIC DNA]</scope>
    <source>
        <strain evidence="1">DSM 15272</strain>
    </source>
</reference>
<dbReference type="STRING" id="585531.HMPREF0063_11944"/>
<comment type="caution">
    <text evidence="1">The sequence shown here is derived from an EMBL/GenBank/DDBJ whole genome shotgun (WGS) entry which is preliminary data.</text>
</comment>
<dbReference type="Proteomes" id="UP000003111">
    <property type="component" value="Unassembled WGS sequence"/>
</dbReference>
<name>E2SE08_9ACTN</name>
<dbReference type="AlphaFoldDB" id="E2SE08"/>
<proteinExistence type="predicted"/>
<evidence type="ECO:0000313" key="1">
    <source>
        <dbReference type="EMBL" id="EFQ82735.1"/>
    </source>
</evidence>
<dbReference type="EMBL" id="ACLF03000006">
    <property type="protein sequence ID" value="EFQ82735.1"/>
    <property type="molecule type" value="Genomic_DNA"/>
</dbReference>
<gene>
    <name evidence="1" type="ORF">HMPREF0063_11944</name>
</gene>
<keyword evidence="2" id="KW-1185">Reference proteome</keyword>
<sequence length="89" mass="9727">MNTMAYAFAAYYTQPTPVDVPNHHEPVDCPEGSACTERVDCTVCGVTLCVEDSDEFTTCGDGWSSEYHHLDCADVCPTCTGIRRTEGEI</sequence>
<dbReference type="RefSeq" id="WP_007077036.1">
    <property type="nucleotide sequence ID" value="NZ_CM001024.1"/>
</dbReference>
<evidence type="ECO:0000313" key="2">
    <source>
        <dbReference type="Proteomes" id="UP000003111"/>
    </source>
</evidence>
<accession>E2SE08</accession>
<dbReference type="HOGENOM" id="CLU_2448075_0_0_11"/>
<protein>
    <submittedName>
        <fullName evidence="1">Uncharacterized protein</fullName>
    </submittedName>
</protein>